<dbReference type="Gene3D" id="3.40.50.150">
    <property type="entry name" value="Vaccinia Virus protein VP39"/>
    <property type="match status" value="1"/>
</dbReference>
<evidence type="ECO:0000313" key="2">
    <source>
        <dbReference type="Proteomes" id="UP000217177"/>
    </source>
</evidence>
<dbReference type="EMBL" id="CP016774">
    <property type="protein sequence ID" value="ASY16691.1"/>
    <property type="molecule type" value="Genomic_DNA"/>
</dbReference>
<dbReference type="InterPro" id="IPR010743">
    <property type="entry name" value="Methionine_synth_MetW"/>
</dbReference>
<dbReference type="InterPro" id="IPR029063">
    <property type="entry name" value="SAM-dependent_MTases_sf"/>
</dbReference>
<proteinExistence type="predicted"/>
<dbReference type="SUPFAM" id="SSF53335">
    <property type="entry name" value="S-adenosyl-L-methionine-dependent methyltransferases"/>
    <property type="match status" value="1"/>
</dbReference>
<keyword evidence="2" id="KW-1185">Reference proteome</keyword>
<protein>
    <submittedName>
        <fullName evidence="1">Methionine biosynthesis protein MetW</fullName>
    </submittedName>
</protein>
<dbReference type="Pfam" id="PF07021">
    <property type="entry name" value="MetW"/>
    <property type="match status" value="1"/>
</dbReference>
<dbReference type="Proteomes" id="UP000217177">
    <property type="component" value="Chromosome"/>
</dbReference>
<organism evidence="1 2">
    <name type="scientific">Candidatus Planktophila versatilis</name>
    <dbReference type="NCBI Taxonomy" id="1884905"/>
    <lineage>
        <taxon>Bacteria</taxon>
        <taxon>Bacillati</taxon>
        <taxon>Actinomycetota</taxon>
        <taxon>Actinomycetes</taxon>
        <taxon>Candidatus Nanopelagicales</taxon>
        <taxon>Candidatus Nanopelagicaceae</taxon>
        <taxon>Candidatus Planktophila</taxon>
    </lineage>
</organism>
<gene>
    <name evidence="1" type="ORF">A1sIA79_00140</name>
</gene>
<dbReference type="RefSeq" id="WP_095674240.1">
    <property type="nucleotide sequence ID" value="NZ_CP016774.1"/>
</dbReference>
<name>A0ABN5BAL7_9ACTN</name>
<accession>A0ABN5BAL7</accession>
<reference evidence="1 2" key="1">
    <citation type="submission" date="2016-07" db="EMBL/GenBank/DDBJ databases">
        <title>High microdiversification within the ubiquitous acI lineage of Actinobacteria.</title>
        <authorList>
            <person name="Neuenschwander S.M."/>
            <person name="Salcher M."/>
            <person name="Ghai R."/>
            <person name="Pernthaler J."/>
        </authorList>
    </citation>
    <scope>NUCLEOTIDE SEQUENCE [LARGE SCALE GENOMIC DNA]</scope>
    <source>
        <strain evidence="1">MMS-IA-79</strain>
    </source>
</reference>
<sequence length="247" mass="27930">MTSFFSNYSNLRINPKNRQIESIAPPGDLVDQSFLAVQAAAIRLRDEVISLNLKAMGVSTLLDVGCDFGSLLELANQKGIKARGIDVNLDSIRKAREAGLNTTNLSMEDLFPTKISDFVTLTQSGHTALSCLNILHGEWKDKTIRDKFISNSLNYFDYVVITSTRKQLKKIQREHDITFFKFIGPRNGPITKFQYTLSQYGTTFFFTGRLHKIEKSFWQIFTGGYSYANPVNTYLDLVIIMSSKRAT</sequence>
<evidence type="ECO:0000313" key="1">
    <source>
        <dbReference type="EMBL" id="ASY16691.1"/>
    </source>
</evidence>